<evidence type="ECO:0000259" key="5">
    <source>
        <dbReference type="PROSITE" id="PS51462"/>
    </source>
</evidence>
<feature type="domain" description="Nudix hydrolase" evidence="5">
    <location>
        <begin position="7"/>
        <end position="160"/>
    </location>
</feature>
<dbReference type="InterPro" id="IPR020476">
    <property type="entry name" value="Nudix_hydrolase"/>
</dbReference>
<evidence type="ECO:0000313" key="7">
    <source>
        <dbReference type="Proteomes" id="UP000194267"/>
    </source>
</evidence>
<dbReference type="Gene3D" id="3.90.79.10">
    <property type="entry name" value="Nucleoside Triphosphate Pyrophosphohydrolase"/>
    <property type="match status" value="1"/>
</dbReference>
<evidence type="ECO:0000256" key="3">
    <source>
        <dbReference type="ARBA" id="ARBA00022842"/>
    </source>
</evidence>
<keyword evidence="3" id="KW-0460">Magnesium</keyword>
<proteinExistence type="inferred from homology"/>
<reference evidence="7" key="1">
    <citation type="submission" date="2016-04" db="EMBL/GenBank/DDBJ databases">
        <authorList>
            <person name="Antunes L.P."/>
            <person name="Martins L.F."/>
            <person name="Pereira R.V."/>
            <person name="Thomas A.M."/>
            <person name="Barbosa D."/>
            <person name="Nascimento L."/>
            <person name="Silva G.M."/>
            <person name="Condomitti G.W."/>
            <person name="Digiampietri L.A."/>
            <person name="Lombardi K.C."/>
            <person name="Ramos P.L."/>
            <person name="Quaggio R.B."/>
            <person name="Oliveira J.C."/>
            <person name="Pascon R.C."/>
            <person name="Cruz J.B."/>
            <person name="Silva A.M."/>
            <person name="Setubal J.C."/>
        </authorList>
    </citation>
    <scope>NUCLEOTIDE SEQUENCE [LARGE SCALE GENOMIC DNA]</scope>
</reference>
<dbReference type="PRINTS" id="PR00502">
    <property type="entry name" value="NUDIXFAMILY"/>
</dbReference>
<dbReference type="PANTHER" id="PTHR43046">
    <property type="entry name" value="GDP-MANNOSE MANNOSYL HYDROLASE"/>
    <property type="match status" value="1"/>
</dbReference>
<comment type="cofactor">
    <cofactor evidence="1">
        <name>Mg(2+)</name>
        <dbReference type="ChEBI" id="CHEBI:18420"/>
    </cofactor>
</comment>
<sequence length="171" mass="18283">MGEQVTGIRVVARVMVFNAGGELLLCRSRDGSAWVLPGGTLDPGEDLRTAAVREAAEEAGVAAEVGPLAYVQEFRSARRSEHVVEIVFRAAAPTGHPSGAALAGRVAEPAGPADRPWQGWRIQDPDGPVRECRWFTRAEVAALSEPVYPEELRDALWEDGGAVHLGLIHLG</sequence>
<dbReference type="InterPro" id="IPR015797">
    <property type="entry name" value="NUDIX_hydrolase-like_dom_sf"/>
</dbReference>
<dbReference type="PROSITE" id="PS00893">
    <property type="entry name" value="NUDIX_BOX"/>
    <property type="match status" value="1"/>
</dbReference>
<dbReference type="Proteomes" id="UP000194267">
    <property type="component" value="Unassembled WGS sequence"/>
</dbReference>
<dbReference type="SUPFAM" id="SSF55811">
    <property type="entry name" value="Nudix"/>
    <property type="match status" value="1"/>
</dbReference>
<dbReference type="InterPro" id="IPR020084">
    <property type="entry name" value="NUDIX_hydrolase_CS"/>
</dbReference>
<comment type="similarity">
    <text evidence="4">Belongs to the Nudix hydrolase family.</text>
</comment>
<dbReference type="InterPro" id="IPR000086">
    <property type="entry name" value="NUDIX_hydrolase_dom"/>
</dbReference>
<evidence type="ECO:0000313" key="6">
    <source>
        <dbReference type="EMBL" id="OTA41450.1"/>
    </source>
</evidence>
<gene>
    <name evidence="6" type="ORF">A6D92_06600</name>
</gene>
<dbReference type="EMBL" id="LWLV01000458">
    <property type="protein sequence ID" value="OTA41450.1"/>
    <property type="molecule type" value="Genomic_DNA"/>
</dbReference>
<protein>
    <recommendedName>
        <fullName evidence="5">Nudix hydrolase domain-containing protein</fullName>
    </recommendedName>
</protein>
<dbReference type="Pfam" id="PF00293">
    <property type="entry name" value="NUDIX"/>
    <property type="match status" value="1"/>
</dbReference>
<evidence type="ECO:0000256" key="2">
    <source>
        <dbReference type="ARBA" id="ARBA00022801"/>
    </source>
</evidence>
<dbReference type="AlphaFoldDB" id="A0A1Y2T4R7"/>
<comment type="caution">
    <text evidence="6">The sequence shown here is derived from an EMBL/GenBank/DDBJ whole genome shotgun (WGS) entry which is preliminary data.</text>
</comment>
<evidence type="ECO:0000256" key="4">
    <source>
        <dbReference type="RuleBase" id="RU003476"/>
    </source>
</evidence>
<name>A0A1Y2T4R7_SYMTR</name>
<accession>A0A1Y2T4R7</accession>
<dbReference type="PROSITE" id="PS51462">
    <property type="entry name" value="NUDIX"/>
    <property type="match status" value="1"/>
</dbReference>
<dbReference type="PANTHER" id="PTHR43046:SF12">
    <property type="entry name" value="GDP-MANNOSE MANNOSYL HYDROLASE"/>
    <property type="match status" value="1"/>
</dbReference>
<dbReference type="GO" id="GO:0016787">
    <property type="term" value="F:hydrolase activity"/>
    <property type="evidence" value="ECO:0007669"/>
    <property type="project" value="UniProtKB-KW"/>
</dbReference>
<organism evidence="6 7">
    <name type="scientific">Symbiobacterium thermophilum</name>
    <dbReference type="NCBI Taxonomy" id="2734"/>
    <lineage>
        <taxon>Bacteria</taxon>
        <taxon>Bacillati</taxon>
        <taxon>Bacillota</taxon>
        <taxon>Clostridia</taxon>
        <taxon>Eubacteriales</taxon>
        <taxon>Symbiobacteriaceae</taxon>
        <taxon>Symbiobacterium</taxon>
    </lineage>
</organism>
<evidence type="ECO:0000256" key="1">
    <source>
        <dbReference type="ARBA" id="ARBA00001946"/>
    </source>
</evidence>
<keyword evidence="2 4" id="KW-0378">Hydrolase</keyword>